<feature type="transmembrane region" description="Helical" evidence="10">
    <location>
        <begin position="220"/>
        <end position="243"/>
    </location>
</feature>
<dbReference type="PROSITE" id="PS50262">
    <property type="entry name" value="G_PROTEIN_RECEP_F1_2"/>
    <property type="match status" value="1"/>
</dbReference>
<feature type="transmembrane region" description="Helical" evidence="10">
    <location>
        <begin position="278"/>
        <end position="303"/>
    </location>
</feature>
<dbReference type="Gene3D" id="1.20.1070.10">
    <property type="entry name" value="Rhodopsin 7-helix transmembrane proteins"/>
    <property type="match status" value="1"/>
</dbReference>
<evidence type="ECO:0000256" key="6">
    <source>
        <dbReference type="ARBA" id="ARBA00023170"/>
    </source>
</evidence>
<feature type="transmembrane region" description="Helical" evidence="10">
    <location>
        <begin position="74"/>
        <end position="92"/>
    </location>
</feature>
<feature type="transmembrane region" description="Helical" evidence="10">
    <location>
        <begin position="118"/>
        <end position="139"/>
    </location>
</feature>
<comment type="subcellular location">
    <subcellularLocation>
        <location evidence="1">Membrane</location>
        <topology evidence="1">Multi-pass membrane protein</topology>
    </subcellularLocation>
</comment>
<dbReference type="GO" id="GO:0004930">
    <property type="term" value="F:G protein-coupled receptor activity"/>
    <property type="evidence" value="ECO:0007669"/>
    <property type="project" value="UniProtKB-KW"/>
</dbReference>
<dbReference type="PROSITE" id="PS00237">
    <property type="entry name" value="G_PROTEIN_RECEP_F1_1"/>
    <property type="match status" value="1"/>
</dbReference>
<dbReference type="EMBL" id="MRZV01000227">
    <property type="protein sequence ID" value="PIK55050.1"/>
    <property type="molecule type" value="Genomic_DNA"/>
</dbReference>
<gene>
    <name evidence="12" type="ORF">BSL78_08098</name>
</gene>
<name>A0A2G8L4H6_STIJA</name>
<evidence type="ECO:0000256" key="9">
    <source>
        <dbReference type="SAM" id="MobiDB-lite"/>
    </source>
</evidence>
<evidence type="ECO:0000256" key="5">
    <source>
        <dbReference type="ARBA" id="ARBA00023136"/>
    </source>
</evidence>
<evidence type="ECO:0000259" key="11">
    <source>
        <dbReference type="PROSITE" id="PS50262"/>
    </source>
</evidence>
<organism evidence="12 13">
    <name type="scientific">Stichopus japonicus</name>
    <name type="common">Sea cucumber</name>
    <dbReference type="NCBI Taxonomy" id="307972"/>
    <lineage>
        <taxon>Eukaryota</taxon>
        <taxon>Metazoa</taxon>
        <taxon>Echinodermata</taxon>
        <taxon>Eleutherozoa</taxon>
        <taxon>Echinozoa</taxon>
        <taxon>Holothuroidea</taxon>
        <taxon>Aspidochirotacea</taxon>
        <taxon>Aspidochirotida</taxon>
        <taxon>Stichopodidae</taxon>
        <taxon>Apostichopus</taxon>
    </lineage>
</organism>
<feature type="transmembrane region" description="Helical" evidence="10">
    <location>
        <begin position="160"/>
        <end position="183"/>
    </location>
</feature>
<keyword evidence="5 10" id="KW-0472">Membrane</keyword>
<dbReference type="Proteomes" id="UP000230750">
    <property type="component" value="Unassembled WGS sequence"/>
</dbReference>
<evidence type="ECO:0000256" key="3">
    <source>
        <dbReference type="ARBA" id="ARBA00022989"/>
    </source>
</evidence>
<dbReference type="PANTHER" id="PTHR24243:SF208">
    <property type="entry name" value="PYROKININ-1 RECEPTOR"/>
    <property type="match status" value="1"/>
</dbReference>
<keyword evidence="13" id="KW-1185">Reference proteome</keyword>
<dbReference type="InterPro" id="IPR017452">
    <property type="entry name" value="GPCR_Rhodpsn_7TM"/>
</dbReference>
<comment type="caution">
    <text evidence="12">The sequence shown here is derived from an EMBL/GenBank/DDBJ whole genome shotgun (WGS) entry which is preliminary data.</text>
</comment>
<evidence type="ECO:0000256" key="7">
    <source>
        <dbReference type="ARBA" id="ARBA00023224"/>
    </source>
</evidence>
<keyword evidence="7 8" id="KW-0807">Transducer</keyword>
<feature type="domain" description="G-protein coupled receptors family 1 profile" evidence="11">
    <location>
        <begin position="53"/>
        <end position="337"/>
    </location>
</feature>
<sequence length="386" mass="43660">MDLDNNNLTCSGEQTMDMSNESAEGIDMLIRNSFDTWMYSICLPATAILGTLLNLSFIYVVWKIRDMRNHLNLILINLSVADVAYLMSSSSWKMVGTLSSPLDINFDQSVLGHVGCRLVILLTDFFSFASLFFVTFIAVERYYAVCMPLRHLQMVGNRRSALSCLLVWAISLFFAVLMLPAHWGFQIKCIIWPSDTEFDRFPYSVGSCSSISPSFNDASFALLTIPFFLALFLNLFIYVRIILTLQRRVGSNHSNGESHASELSRKQQNARNAAARMLIVNGLVFFFCNFPFNLIAVFFFIAITCGFPPPSFVGVNVLISISRFLFYLNSAINPLIYGATNHRYRRSFYVTFKCRQPLTPEALSLSEPRPRTSAVQESHRTMISAV</sequence>
<dbReference type="PRINTS" id="PR00237">
    <property type="entry name" value="GPCRRHODOPSN"/>
</dbReference>
<evidence type="ECO:0000256" key="10">
    <source>
        <dbReference type="SAM" id="Phobius"/>
    </source>
</evidence>
<proteinExistence type="inferred from homology"/>
<dbReference type="GO" id="GO:0005886">
    <property type="term" value="C:plasma membrane"/>
    <property type="evidence" value="ECO:0007669"/>
    <property type="project" value="TreeGrafter"/>
</dbReference>
<keyword evidence="3 10" id="KW-1133">Transmembrane helix</keyword>
<dbReference type="CDD" id="cd00637">
    <property type="entry name" value="7tm_classA_rhodopsin-like"/>
    <property type="match status" value="1"/>
</dbReference>
<evidence type="ECO:0000313" key="12">
    <source>
        <dbReference type="EMBL" id="PIK55050.1"/>
    </source>
</evidence>
<dbReference type="AlphaFoldDB" id="A0A2G8L4H6"/>
<keyword evidence="4 8" id="KW-0297">G-protein coupled receptor</keyword>
<keyword evidence="6 8" id="KW-0675">Receptor</keyword>
<evidence type="ECO:0000256" key="2">
    <source>
        <dbReference type="ARBA" id="ARBA00022692"/>
    </source>
</evidence>
<feature type="transmembrane region" description="Helical" evidence="10">
    <location>
        <begin position="315"/>
        <end position="337"/>
    </location>
</feature>
<evidence type="ECO:0000256" key="4">
    <source>
        <dbReference type="ARBA" id="ARBA00023040"/>
    </source>
</evidence>
<feature type="region of interest" description="Disordered" evidence="9">
    <location>
        <begin position="363"/>
        <end position="386"/>
    </location>
</feature>
<evidence type="ECO:0000256" key="8">
    <source>
        <dbReference type="RuleBase" id="RU000688"/>
    </source>
</evidence>
<comment type="similarity">
    <text evidence="8">Belongs to the G-protein coupled receptor 1 family.</text>
</comment>
<accession>A0A2G8L4H6</accession>
<dbReference type="OrthoDB" id="10036964at2759"/>
<dbReference type="PANTHER" id="PTHR24243">
    <property type="entry name" value="G-PROTEIN COUPLED RECEPTOR"/>
    <property type="match status" value="1"/>
</dbReference>
<feature type="transmembrane region" description="Helical" evidence="10">
    <location>
        <begin position="37"/>
        <end position="62"/>
    </location>
</feature>
<evidence type="ECO:0000313" key="13">
    <source>
        <dbReference type="Proteomes" id="UP000230750"/>
    </source>
</evidence>
<dbReference type="InterPro" id="IPR000276">
    <property type="entry name" value="GPCR_Rhodpsn"/>
</dbReference>
<keyword evidence="2 8" id="KW-0812">Transmembrane</keyword>
<dbReference type="SUPFAM" id="SSF81321">
    <property type="entry name" value="Family A G protein-coupled receptor-like"/>
    <property type="match status" value="1"/>
</dbReference>
<protein>
    <submittedName>
        <fullName evidence="12">Putative cholecystokinin receptor type A-like</fullName>
    </submittedName>
</protein>
<reference evidence="12 13" key="1">
    <citation type="journal article" date="2017" name="PLoS Biol.">
        <title>The sea cucumber genome provides insights into morphological evolution and visceral regeneration.</title>
        <authorList>
            <person name="Zhang X."/>
            <person name="Sun L."/>
            <person name="Yuan J."/>
            <person name="Sun Y."/>
            <person name="Gao Y."/>
            <person name="Zhang L."/>
            <person name="Li S."/>
            <person name="Dai H."/>
            <person name="Hamel J.F."/>
            <person name="Liu C."/>
            <person name="Yu Y."/>
            <person name="Liu S."/>
            <person name="Lin W."/>
            <person name="Guo K."/>
            <person name="Jin S."/>
            <person name="Xu P."/>
            <person name="Storey K.B."/>
            <person name="Huan P."/>
            <person name="Zhang T."/>
            <person name="Zhou Y."/>
            <person name="Zhang J."/>
            <person name="Lin C."/>
            <person name="Li X."/>
            <person name="Xing L."/>
            <person name="Huo D."/>
            <person name="Sun M."/>
            <person name="Wang L."/>
            <person name="Mercier A."/>
            <person name="Li F."/>
            <person name="Yang H."/>
            <person name="Xiang J."/>
        </authorList>
    </citation>
    <scope>NUCLEOTIDE SEQUENCE [LARGE SCALE GENOMIC DNA]</scope>
    <source>
        <strain evidence="12">Shaxun</strain>
        <tissue evidence="12">Muscle</tissue>
    </source>
</reference>
<evidence type="ECO:0000256" key="1">
    <source>
        <dbReference type="ARBA" id="ARBA00004141"/>
    </source>
</evidence>
<dbReference type="Pfam" id="PF00001">
    <property type="entry name" value="7tm_1"/>
    <property type="match status" value="1"/>
</dbReference>
<dbReference type="STRING" id="307972.A0A2G8L4H6"/>